<keyword evidence="2" id="KW-1185">Reference proteome</keyword>
<name>L1LCA8_THEEQ</name>
<reference evidence="1 2" key="1">
    <citation type="journal article" date="2012" name="BMC Genomics">
        <title>Comparative genomic analysis and phylogenetic position of Theileria equi.</title>
        <authorList>
            <person name="Kappmeyer L.S."/>
            <person name="Thiagarajan M."/>
            <person name="Herndon D.R."/>
            <person name="Ramsay J.D."/>
            <person name="Caler E."/>
            <person name="Djikeng A."/>
            <person name="Gillespie J.J."/>
            <person name="Lau A.O."/>
            <person name="Roalson E.H."/>
            <person name="Silva J.C."/>
            <person name="Silva M.G."/>
            <person name="Suarez C.E."/>
            <person name="Ueti M.W."/>
            <person name="Nene V.M."/>
            <person name="Mealey R.H."/>
            <person name="Knowles D.P."/>
            <person name="Brayton K.A."/>
        </authorList>
    </citation>
    <scope>NUCLEOTIDE SEQUENCE [LARGE SCALE GENOMIC DNA]</scope>
    <source>
        <strain evidence="1 2">WA</strain>
    </source>
</reference>
<sequence>MHTIQPKIEFNISTIAILPNLERNGTMGTTKHFYPKLGNVPIGVKDGGKRLWNGGNGDYCLSCLVYKKENVELLEMAVVERNLKAKKYFERNVGGEWISVEKDNFFKKLNGMKRFGLAFLDPSTASSKTYKDSN</sequence>
<evidence type="ECO:0000313" key="1">
    <source>
        <dbReference type="EMBL" id="EKX72778.1"/>
    </source>
</evidence>
<dbReference type="Proteomes" id="UP000031512">
    <property type="component" value="Unassembled WGS sequence"/>
</dbReference>
<dbReference type="VEuPathDB" id="PiroplasmaDB:BEWA_013370"/>
<proteinExistence type="predicted"/>
<dbReference type="RefSeq" id="XP_004832230.1">
    <property type="nucleotide sequence ID" value="XM_004832173.1"/>
</dbReference>
<protein>
    <submittedName>
        <fullName evidence="1">Uncharacterized protein</fullName>
    </submittedName>
</protein>
<dbReference type="GeneID" id="15804413"/>
<gene>
    <name evidence="1" type="ORF">BEWA_013370</name>
</gene>
<accession>L1LCA8</accession>
<organism evidence="1 2">
    <name type="scientific">Theileria equi strain WA</name>
    <dbReference type="NCBI Taxonomy" id="1537102"/>
    <lineage>
        <taxon>Eukaryota</taxon>
        <taxon>Sar</taxon>
        <taxon>Alveolata</taxon>
        <taxon>Apicomplexa</taxon>
        <taxon>Aconoidasida</taxon>
        <taxon>Piroplasmida</taxon>
        <taxon>Theileriidae</taxon>
        <taxon>Theileria</taxon>
    </lineage>
</organism>
<dbReference type="EMBL" id="ACOU01000004">
    <property type="protein sequence ID" value="EKX72778.1"/>
    <property type="molecule type" value="Genomic_DNA"/>
</dbReference>
<evidence type="ECO:0000313" key="2">
    <source>
        <dbReference type="Proteomes" id="UP000031512"/>
    </source>
</evidence>
<dbReference type="KEGG" id="beq:BEWA_013370"/>
<comment type="caution">
    <text evidence="1">The sequence shown here is derived from an EMBL/GenBank/DDBJ whole genome shotgun (WGS) entry which is preliminary data.</text>
</comment>
<dbReference type="AlphaFoldDB" id="L1LCA8"/>